<dbReference type="InterPro" id="IPR011032">
    <property type="entry name" value="GroES-like_sf"/>
</dbReference>
<dbReference type="RefSeq" id="WP_190053367.1">
    <property type="nucleotide sequence ID" value="NZ_BMWC01000010.1"/>
</dbReference>
<dbReference type="Gene3D" id="3.40.50.720">
    <property type="entry name" value="NAD(P)-binding Rossmann-like Domain"/>
    <property type="match status" value="1"/>
</dbReference>
<dbReference type="Gene3D" id="3.90.180.10">
    <property type="entry name" value="Medium-chain alcohol dehydrogenases, catalytic domain"/>
    <property type="match status" value="1"/>
</dbReference>
<evidence type="ECO:0000313" key="4">
    <source>
        <dbReference type="EMBL" id="GGX21310.1"/>
    </source>
</evidence>
<organism evidence="4 5">
    <name type="scientific">Streptomyces lomondensis</name>
    <dbReference type="NCBI Taxonomy" id="68229"/>
    <lineage>
        <taxon>Bacteria</taxon>
        <taxon>Bacillati</taxon>
        <taxon>Actinomycetota</taxon>
        <taxon>Actinomycetes</taxon>
        <taxon>Kitasatosporales</taxon>
        <taxon>Streptomycetaceae</taxon>
        <taxon>Streptomyces</taxon>
    </lineage>
</organism>
<evidence type="ECO:0000256" key="1">
    <source>
        <dbReference type="ARBA" id="ARBA00022857"/>
    </source>
</evidence>
<keyword evidence="5" id="KW-1185">Reference proteome</keyword>
<keyword evidence="1" id="KW-0521">NADP</keyword>
<accession>A0ABQ2XL94</accession>
<dbReference type="InterPro" id="IPR036291">
    <property type="entry name" value="NAD(P)-bd_dom_sf"/>
</dbReference>
<keyword evidence="2" id="KW-0560">Oxidoreductase</keyword>
<name>A0ABQ2XL94_9ACTN</name>
<dbReference type="SUPFAM" id="SSF51735">
    <property type="entry name" value="NAD(P)-binding Rossmann-fold domains"/>
    <property type="match status" value="1"/>
</dbReference>
<gene>
    <name evidence="4" type="ORF">GCM10010383_59250</name>
</gene>
<dbReference type="InterPro" id="IPR020843">
    <property type="entry name" value="ER"/>
</dbReference>
<dbReference type="CDD" id="cd05289">
    <property type="entry name" value="MDR_like_2"/>
    <property type="match status" value="1"/>
</dbReference>
<dbReference type="Pfam" id="PF13602">
    <property type="entry name" value="ADH_zinc_N_2"/>
    <property type="match status" value="1"/>
</dbReference>
<protein>
    <submittedName>
        <fullName evidence="4">NADPH:quinone reductase</fullName>
    </submittedName>
</protein>
<dbReference type="SMART" id="SM00829">
    <property type="entry name" value="PKS_ER"/>
    <property type="match status" value="1"/>
</dbReference>
<dbReference type="SUPFAM" id="SSF50129">
    <property type="entry name" value="GroES-like"/>
    <property type="match status" value="1"/>
</dbReference>
<proteinExistence type="predicted"/>
<dbReference type="EMBL" id="BMWC01000010">
    <property type="protein sequence ID" value="GGX21310.1"/>
    <property type="molecule type" value="Genomic_DNA"/>
</dbReference>
<dbReference type="InterPro" id="IPR013154">
    <property type="entry name" value="ADH-like_N"/>
</dbReference>
<dbReference type="Proteomes" id="UP000617743">
    <property type="component" value="Unassembled WGS sequence"/>
</dbReference>
<feature type="domain" description="Enoyl reductase (ER)" evidence="3">
    <location>
        <begin position="17"/>
        <end position="311"/>
    </location>
</feature>
<evidence type="ECO:0000256" key="2">
    <source>
        <dbReference type="ARBA" id="ARBA00023002"/>
    </source>
</evidence>
<reference evidence="5" key="1">
    <citation type="journal article" date="2019" name="Int. J. Syst. Evol. Microbiol.">
        <title>The Global Catalogue of Microorganisms (GCM) 10K type strain sequencing project: providing services to taxonomists for standard genome sequencing and annotation.</title>
        <authorList>
            <consortium name="The Broad Institute Genomics Platform"/>
            <consortium name="The Broad Institute Genome Sequencing Center for Infectious Disease"/>
            <person name="Wu L."/>
            <person name="Ma J."/>
        </authorList>
    </citation>
    <scope>NUCLEOTIDE SEQUENCE [LARGE SCALE GENOMIC DNA]</scope>
    <source>
        <strain evidence="5">JCM 4866</strain>
    </source>
</reference>
<comment type="caution">
    <text evidence="4">The sequence shown here is derived from an EMBL/GenBank/DDBJ whole genome shotgun (WGS) entry which is preliminary data.</text>
</comment>
<evidence type="ECO:0000313" key="5">
    <source>
        <dbReference type="Proteomes" id="UP000617743"/>
    </source>
</evidence>
<sequence length="315" mass="32360">MTTAEPRAQMITQHRFGGPDVLEIEERPRPEPGPGEVLLRVHAAGVNPADLLARSGAAPLFGEPPFTLGQDVSGEIEEVGADVTRFRPGDEVFGRIDGGGHATHVTAPAGHFAAKPAGLDHAHAAAAPTATLTAWHALIDIARVGPGSRVLVPAAAGGAGHVAVQLAKAEGAHVVGVARPEDHGFLRDLGADELVDDTAGDLAESVHGIDAALDLVGGDHALPTLDTLRPDGILLCTVPEDLGLAPEDAEARGLRFALVPTGPSGDLLARTAPLLADRRVRVHVTTTLPLAEAAKAHELGEEGRARGGIVLVPHP</sequence>
<dbReference type="PANTHER" id="PTHR48106:SF18">
    <property type="entry name" value="QUINONE OXIDOREDUCTASE PIG3"/>
    <property type="match status" value="1"/>
</dbReference>
<evidence type="ECO:0000259" key="3">
    <source>
        <dbReference type="SMART" id="SM00829"/>
    </source>
</evidence>
<dbReference type="PANTHER" id="PTHR48106">
    <property type="entry name" value="QUINONE OXIDOREDUCTASE PIG3-RELATED"/>
    <property type="match status" value="1"/>
</dbReference>
<dbReference type="Pfam" id="PF08240">
    <property type="entry name" value="ADH_N"/>
    <property type="match status" value="1"/>
</dbReference>